<name>A0A497X4M0_9RHOB</name>
<protein>
    <submittedName>
        <fullName evidence="1">Uncharacterized protein</fullName>
    </submittedName>
</protein>
<evidence type="ECO:0000313" key="1">
    <source>
        <dbReference type="EMBL" id="RLJ60155.1"/>
    </source>
</evidence>
<gene>
    <name evidence="1" type="ORF">BCF46_0352</name>
</gene>
<keyword evidence="2" id="KW-1185">Reference proteome</keyword>
<accession>A0A497X4M0</accession>
<comment type="caution">
    <text evidence="1">The sequence shown here is derived from an EMBL/GenBank/DDBJ whole genome shotgun (WGS) entry which is preliminary data.</text>
</comment>
<dbReference type="AlphaFoldDB" id="A0A497X4M0"/>
<organism evidence="1 2">
    <name type="scientific">Litoreibacter meonggei</name>
    <dbReference type="NCBI Taxonomy" id="1049199"/>
    <lineage>
        <taxon>Bacteria</taxon>
        <taxon>Pseudomonadati</taxon>
        <taxon>Pseudomonadota</taxon>
        <taxon>Alphaproteobacteria</taxon>
        <taxon>Rhodobacterales</taxon>
        <taxon>Roseobacteraceae</taxon>
        <taxon>Litoreibacter</taxon>
    </lineage>
</organism>
<reference evidence="1 2" key="1">
    <citation type="submission" date="2018-10" db="EMBL/GenBank/DDBJ databases">
        <title>Genomic Encyclopedia of Archaeal and Bacterial Type Strains, Phase II (KMG-II): from individual species to whole genera.</title>
        <authorList>
            <person name="Goeker M."/>
        </authorList>
    </citation>
    <scope>NUCLEOTIDE SEQUENCE [LARGE SCALE GENOMIC DNA]</scope>
    <source>
        <strain evidence="1 2">DSM 29466</strain>
    </source>
</reference>
<evidence type="ECO:0000313" key="2">
    <source>
        <dbReference type="Proteomes" id="UP000269157"/>
    </source>
</evidence>
<dbReference type="Proteomes" id="UP000269157">
    <property type="component" value="Unassembled WGS sequence"/>
</dbReference>
<proteinExistence type="predicted"/>
<dbReference type="EMBL" id="RCCE01000001">
    <property type="protein sequence ID" value="RLJ60155.1"/>
    <property type="molecule type" value="Genomic_DNA"/>
</dbReference>
<sequence>MCMSLNAPLQEQTRLEIKELCRQMIEGEIGYIEGTRLILSRATDAGLKDHDSYLMDFIGIASETDIVPTSQVLKMWSAEAVAKKSPYWAELETWAKEFGEDACRKLHSRW</sequence>